<sequence length="157" mass="18454">MEKSVEFVDNEHHKEGREEDGLVKDWADVVHVLIRLMWMCFCQGRTLAGVDSDPEETSEVEEEQDFPTIGSESESSTYGLTKKKKKSFKEKKEKNSRRKRNEEEDEDEDEEEDGTMKEPKSSSQLMQEWGLEDVQYGFTEDDYKTITNYKAFSQFLR</sequence>
<keyword evidence="3" id="KW-1185">Reference proteome</keyword>
<gene>
    <name evidence="2" type="ORF">D4764_04G0013830</name>
</gene>
<feature type="compositionally biased region" description="Acidic residues" evidence="1">
    <location>
        <begin position="52"/>
        <end position="65"/>
    </location>
</feature>
<name>A0A5C6N5Z2_9TELE</name>
<keyword evidence="2" id="KW-0067">ATP-binding</keyword>
<reference evidence="2 3" key="1">
    <citation type="submission" date="2019-04" db="EMBL/GenBank/DDBJ databases">
        <title>Chromosome genome assembly for Takifugu flavidus.</title>
        <authorList>
            <person name="Xiao S."/>
        </authorList>
    </citation>
    <scope>NUCLEOTIDE SEQUENCE [LARGE SCALE GENOMIC DNA]</scope>
    <source>
        <strain evidence="2">HTHZ2018</strain>
        <tissue evidence="2">Muscle</tissue>
    </source>
</reference>
<proteinExistence type="predicted"/>
<dbReference type="GO" id="GO:0003677">
    <property type="term" value="F:DNA binding"/>
    <property type="evidence" value="ECO:0007669"/>
    <property type="project" value="UniProtKB-KW"/>
</dbReference>
<keyword evidence="2" id="KW-0238">DNA-binding</keyword>
<evidence type="ECO:0000256" key="1">
    <source>
        <dbReference type="SAM" id="MobiDB-lite"/>
    </source>
</evidence>
<feature type="compositionally biased region" description="Basic residues" evidence="1">
    <location>
        <begin position="81"/>
        <end position="99"/>
    </location>
</feature>
<comment type="caution">
    <text evidence="2">The sequence shown here is derived from an EMBL/GenBank/DDBJ whole genome shotgun (WGS) entry which is preliminary data.</text>
</comment>
<feature type="region of interest" description="Disordered" evidence="1">
    <location>
        <begin position="49"/>
        <end position="128"/>
    </location>
</feature>
<dbReference type="EMBL" id="RHFK02000017">
    <property type="protein sequence ID" value="TWW62736.1"/>
    <property type="molecule type" value="Genomic_DNA"/>
</dbReference>
<keyword evidence="2" id="KW-0378">Hydrolase</keyword>
<keyword evidence="2" id="KW-0347">Helicase</keyword>
<evidence type="ECO:0000313" key="3">
    <source>
        <dbReference type="Proteomes" id="UP000324091"/>
    </source>
</evidence>
<evidence type="ECO:0000313" key="2">
    <source>
        <dbReference type="EMBL" id="TWW62736.1"/>
    </source>
</evidence>
<accession>A0A5C6N5Z2</accession>
<dbReference type="Proteomes" id="UP000324091">
    <property type="component" value="Chromosome 4"/>
</dbReference>
<feature type="compositionally biased region" description="Acidic residues" evidence="1">
    <location>
        <begin position="103"/>
        <end position="113"/>
    </location>
</feature>
<dbReference type="AlphaFoldDB" id="A0A5C6N5Z2"/>
<keyword evidence="2" id="KW-0547">Nucleotide-binding</keyword>
<feature type="compositionally biased region" description="Polar residues" evidence="1">
    <location>
        <begin position="70"/>
        <end position="79"/>
    </location>
</feature>
<organism evidence="2 3">
    <name type="scientific">Takifugu flavidus</name>
    <name type="common">sansaifugu</name>
    <dbReference type="NCBI Taxonomy" id="433684"/>
    <lineage>
        <taxon>Eukaryota</taxon>
        <taxon>Metazoa</taxon>
        <taxon>Chordata</taxon>
        <taxon>Craniata</taxon>
        <taxon>Vertebrata</taxon>
        <taxon>Euteleostomi</taxon>
        <taxon>Actinopterygii</taxon>
        <taxon>Neopterygii</taxon>
        <taxon>Teleostei</taxon>
        <taxon>Neoteleostei</taxon>
        <taxon>Acanthomorphata</taxon>
        <taxon>Eupercaria</taxon>
        <taxon>Tetraodontiformes</taxon>
        <taxon>Tetradontoidea</taxon>
        <taxon>Tetraodontidae</taxon>
        <taxon>Takifugu</taxon>
    </lineage>
</organism>
<dbReference type="GO" id="GO:0004386">
    <property type="term" value="F:helicase activity"/>
    <property type="evidence" value="ECO:0007669"/>
    <property type="project" value="UniProtKB-KW"/>
</dbReference>
<protein>
    <submittedName>
        <fullName evidence="2">Chromodomain-helicase-DNA-binding protein 5</fullName>
    </submittedName>
</protein>